<feature type="region of interest" description="Disordered" evidence="1">
    <location>
        <begin position="67"/>
        <end position="117"/>
    </location>
</feature>
<evidence type="ECO:0000313" key="2">
    <source>
        <dbReference type="EMBL" id="KAK3612212.1"/>
    </source>
</evidence>
<dbReference type="EMBL" id="JAEAOA010002309">
    <property type="protein sequence ID" value="KAK3612212.1"/>
    <property type="molecule type" value="Genomic_DNA"/>
</dbReference>
<accession>A0AAE0WGX6</accession>
<reference evidence="2" key="2">
    <citation type="journal article" date="2021" name="Genome Biol. Evol.">
        <title>Developing a high-quality reference genome for a parasitic bivalve with doubly uniparental inheritance (Bivalvia: Unionida).</title>
        <authorList>
            <person name="Smith C.H."/>
        </authorList>
    </citation>
    <scope>NUCLEOTIDE SEQUENCE</scope>
    <source>
        <strain evidence="2">CHS0354</strain>
        <tissue evidence="2">Mantle</tissue>
    </source>
</reference>
<gene>
    <name evidence="2" type="ORF">CHS0354_039481</name>
</gene>
<organism evidence="2 3">
    <name type="scientific">Potamilus streckersoni</name>
    <dbReference type="NCBI Taxonomy" id="2493646"/>
    <lineage>
        <taxon>Eukaryota</taxon>
        <taxon>Metazoa</taxon>
        <taxon>Spiralia</taxon>
        <taxon>Lophotrochozoa</taxon>
        <taxon>Mollusca</taxon>
        <taxon>Bivalvia</taxon>
        <taxon>Autobranchia</taxon>
        <taxon>Heteroconchia</taxon>
        <taxon>Palaeoheterodonta</taxon>
        <taxon>Unionida</taxon>
        <taxon>Unionoidea</taxon>
        <taxon>Unionidae</taxon>
        <taxon>Ambleminae</taxon>
        <taxon>Lampsilini</taxon>
        <taxon>Potamilus</taxon>
    </lineage>
</organism>
<proteinExistence type="predicted"/>
<evidence type="ECO:0000256" key="1">
    <source>
        <dbReference type="SAM" id="MobiDB-lite"/>
    </source>
</evidence>
<protein>
    <submittedName>
        <fullName evidence="2">Uncharacterized protein</fullName>
    </submittedName>
</protein>
<comment type="caution">
    <text evidence="2">The sequence shown here is derived from an EMBL/GenBank/DDBJ whole genome shotgun (WGS) entry which is preliminary data.</text>
</comment>
<evidence type="ECO:0000313" key="3">
    <source>
        <dbReference type="Proteomes" id="UP001195483"/>
    </source>
</evidence>
<dbReference type="AlphaFoldDB" id="A0AAE0WGX6"/>
<dbReference type="Proteomes" id="UP001195483">
    <property type="component" value="Unassembled WGS sequence"/>
</dbReference>
<name>A0AAE0WGX6_9BIVA</name>
<sequence length="117" mass="13034">MSEKDPPKMVIISLQKNNNLSQLQKEQTGRDRLTQGILKTQAVNQDLIDSDSQKDDKQNDSEQILDIMSSGSDINTVKSKNIENTSIESGDIISDTSDQNNMENNDNSEQEDHPAKA</sequence>
<reference evidence="2" key="1">
    <citation type="journal article" date="2021" name="Genome Biol. Evol.">
        <title>A High-Quality Reference Genome for a Parasitic Bivalve with Doubly Uniparental Inheritance (Bivalvia: Unionida).</title>
        <authorList>
            <person name="Smith C.H."/>
        </authorList>
    </citation>
    <scope>NUCLEOTIDE SEQUENCE</scope>
    <source>
        <strain evidence="2">CHS0354</strain>
    </source>
</reference>
<reference evidence="2" key="3">
    <citation type="submission" date="2023-05" db="EMBL/GenBank/DDBJ databases">
        <authorList>
            <person name="Smith C.H."/>
        </authorList>
    </citation>
    <scope>NUCLEOTIDE SEQUENCE</scope>
    <source>
        <strain evidence="2">CHS0354</strain>
        <tissue evidence="2">Mantle</tissue>
    </source>
</reference>
<keyword evidence="3" id="KW-1185">Reference proteome</keyword>
<feature type="compositionally biased region" description="Polar residues" evidence="1">
    <location>
        <begin position="69"/>
        <end position="107"/>
    </location>
</feature>
<feature type="non-terminal residue" evidence="2">
    <location>
        <position position="117"/>
    </location>
</feature>